<sequence>MPMPAPSTPSTPAPSDPAPSDPAPPETEDQISVLGSRLQAELADILARLQVVEEHIGLCIVKPGELKPGACRLSKDEPNVVWPCETQAPREPSAEVESMESTEVFFEESAWSVPLLLGLVDVGRFDAFFAATLVLLNLGMQAAFTWVLLSDGFITEPFETKIDSAKIWRTSVAHDSKYLDLAETSLVSRVCAGDGALILSTTQATLVEHINSYLGLEKSQLTHSLFQPGALLCLLCIVLWSLCVGKELRKIWLQLEAIIGIPRSHHTIYRSDAFQVMSVHRFGLLIAMSLARVAIASILLIAGNLWLARTTSIADLMLNAVALNAIIDVDEMIFTAILPLQIKHAMQRLKPVRVTYGRRRSQRESVVHFGFFTALLLSVYLLLLVPLADAMLATKNELCGGNQTFVVRYNPDTQLSYGLVTRSSREYGHLSPIELAVQAHKATSPETTPDASGPTYILFSTNKKHFDAGSTRSMREESSEASSAFCLETSVLSESSIYSQDPEARLYATRMLKNAAASLGRANASTCQELSDQCDSPDARLLRRVCGETCGCVDPFSSAWFKVEAHGCASSCLSLGQQHLQNHDCQDVSTADLGWQRFWADYRIAVSSFVGHDITTFQAYDAANITIQAMLSGGCPVLSHFPTDVFTNAAFCTGLSDLFRPLASLCPQTCGCGASLPLSACPASCVSANMSA</sequence>
<proteinExistence type="predicted"/>
<dbReference type="EMBL" id="CAJNDS010000114">
    <property type="protein sequence ID" value="CAE6962755.1"/>
    <property type="molecule type" value="Genomic_DNA"/>
</dbReference>
<feature type="transmembrane region" description="Helical" evidence="2">
    <location>
        <begin position="320"/>
        <end position="340"/>
    </location>
</feature>
<feature type="transmembrane region" description="Helical" evidence="2">
    <location>
        <begin position="127"/>
        <end position="149"/>
    </location>
</feature>
<feature type="transmembrane region" description="Helical" evidence="2">
    <location>
        <begin position="225"/>
        <end position="245"/>
    </location>
</feature>
<keyword evidence="2" id="KW-0472">Membrane</keyword>
<comment type="caution">
    <text evidence="3">The sequence shown here is derived from an EMBL/GenBank/DDBJ whole genome shotgun (WGS) entry which is preliminary data.</text>
</comment>
<dbReference type="Proteomes" id="UP000604046">
    <property type="component" value="Unassembled WGS sequence"/>
</dbReference>
<feature type="transmembrane region" description="Helical" evidence="2">
    <location>
        <begin position="284"/>
        <end position="308"/>
    </location>
</feature>
<gene>
    <name evidence="3" type="ORF">SNAT2548_LOCUS2052</name>
</gene>
<evidence type="ECO:0000313" key="3">
    <source>
        <dbReference type="EMBL" id="CAE6962755.1"/>
    </source>
</evidence>
<keyword evidence="4" id="KW-1185">Reference proteome</keyword>
<evidence type="ECO:0000256" key="2">
    <source>
        <dbReference type="SAM" id="Phobius"/>
    </source>
</evidence>
<evidence type="ECO:0000313" key="4">
    <source>
        <dbReference type="Proteomes" id="UP000604046"/>
    </source>
</evidence>
<feature type="region of interest" description="Disordered" evidence="1">
    <location>
        <begin position="1"/>
        <end position="29"/>
    </location>
</feature>
<accession>A0A812HX39</accession>
<evidence type="ECO:0000256" key="1">
    <source>
        <dbReference type="SAM" id="MobiDB-lite"/>
    </source>
</evidence>
<feature type="transmembrane region" description="Helical" evidence="2">
    <location>
        <begin position="366"/>
        <end position="388"/>
    </location>
</feature>
<organism evidence="3 4">
    <name type="scientific">Symbiodinium natans</name>
    <dbReference type="NCBI Taxonomy" id="878477"/>
    <lineage>
        <taxon>Eukaryota</taxon>
        <taxon>Sar</taxon>
        <taxon>Alveolata</taxon>
        <taxon>Dinophyceae</taxon>
        <taxon>Suessiales</taxon>
        <taxon>Symbiodiniaceae</taxon>
        <taxon>Symbiodinium</taxon>
    </lineage>
</organism>
<feature type="compositionally biased region" description="Pro residues" evidence="1">
    <location>
        <begin position="1"/>
        <end position="25"/>
    </location>
</feature>
<name>A0A812HX39_9DINO</name>
<protein>
    <submittedName>
        <fullName evidence="3">Uncharacterized protein</fullName>
    </submittedName>
</protein>
<dbReference type="OrthoDB" id="414648at2759"/>
<keyword evidence="2" id="KW-1133">Transmembrane helix</keyword>
<keyword evidence="2" id="KW-0812">Transmembrane</keyword>
<dbReference type="AlphaFoldDB" id="A0A812HX39"/>
<reference evidence="3" key="1">
    <citation type="submission" date="2021-02" db="EMBL/GenBank/DDBJ databases">
        <authorList>
            <person name="Dougan E. K."/>
            <person name="Rhodes N."/>
            <person name="Thang M."/>
            <person name="Chan C."/>
        </authorList>
    </citation>
    <scope>NUCLEOTIDE SEQUENCE</scope>
</reference>